<protein>
    <recommendedName>
        <fullName evidence="4">Large ribosomal subunit protein uL15</fullName>
    </recommendedName>
</protein>
<evidence type="ECO:0000256" key="5">
    <source>
        <dbReference type="RuleBase" id="RU003888"/>
    </source>
</evidence>
<dbReference type="HAMAP" id="MF_01341">
    <property type="entry name" value="Ribosomal_uL15"/>
    <property type="match status" value="1"/>
</dbReference>
<evidence type="ECO:0000256" key="2">
    <source>
        <dbReference type="ARBA" id="ARBA00022980"/>
    </source>
</evidence>
<dbReference type="GO" id="GO:0006412">
    <property type="term" value="P:translation"/>
    <property type="evidence" value="ECO:0007669"/>
    <property type="project" value="UniProtKB-UniRule"/>
</dbReference>
<keyword evidence="4" id="KW-0699">rRNA-binding</keyword>
<dbReference type="InterPro" id="IPR001196">
    <property type="entry name" value="Ribosomal_uL15_CS"/>
</dbReference>
<feature type="domain" description="Large ribosomal subunit protein uL15/eL18" evidence="7">
    <location>
        <begin position="96"/>
        <end position="159"/>
    </location>
</feature>
<dbReference type="Pfam" id="PF00828">
    <property type="entry name" value="Ribosomal_L27A"/>
    <property type="match status" value="1"/>
</dbReference>
<dbReference type="STRING" id="1802695.A3A13_00300"/>
<keyword evidence="2 4" id="KW-0689">Ribosomal protein</keyword>
<dbReference type="GO" id="GO:0022625">
    <property type="term" value="C:cytosolic large ribosomal subunit"/>
    <property type="evidence" value="ECO:0007669"/>
    <property type="project" value="TreeGrafter"/>
</dbReference>
<dbReference type="GO" id="GO:0003735">
    <property type="term" value="F:structural constituent of ribosome"/>
    <property type="evidence" value="ECO:0007669"/>
    <property type="project" value="InterPro"/>
</dbReference>
<comment type="similarity">
    <text evidence="1 4 5">Belongs to the universal ribosomal protein uL15 family.</text>
</comment>
<dbReference type="InterPro" id="IPR036227">
    <property type="entry name" value="Ribosomal_uL15/eL18_sf"/>
</dbReference>
<evidence type="ECO:0000313" key="8">
    <source>
        <dbReference type="EMBL" id="OGN23734.1"/>
    </source>
</evidence>
<dbReference type="PANTHER" id="PTHR12934">
    <property type="entry name" value="50S RIBOSOMAL PROTEIN L15"/>
    <property type="match status" value="1"/>
</dbReference>
<feature type="compositionally biased region" description="Polar residues" evidence="6">
    <location>
        <begin position="1"/>
        <end position="11"/>
    </location>
</feature>
<dbReference type="InterPro" id="IPR030878">
    <property type="entry name" value="Ribosomal_uL15"/>
</dbReference>
<dbReference type="Gene3D" id="3.100.10.10">
    <property type="match status" value="1"/>
</dbReference>
<dbReference type="InterPro" id="IPR005749">
    <property type="entry name" value="Ribosomal_uL15_bac-type"/>
</dbReference>
<dbReference type="AlphaFoldDB" id="A0A1F8GEC6"/>
<evidence type="ECO:0000259" key="7">
    <source>
        <dbReference type="Pfam" id="PF00828"/>
    </source>
</evidence>
<keyword evidence="3 4" id="KW-0687">Ribonucleoprotein</keyword>
<dbReference type="EMBL" id="MGKJ01000016">
    <property type="protein sequence ID" value="OGN23734.1"/>
    <property type="molecule type" value="Genomic_DNA"/>
</dbReference>
<evidence type="ECO:0000313" key="9">
    <source>
        <dbReference type="Proteomes" id="UP000178911"/>
    </source>
</evidence>
<dbReference type="SUPFAM" id="SSF52080">
    <property type="entry name" value="Ribosomal proteins L15p and L18e"/>
    <property type="match status" value="1"/>
</dbReference>
<dbReference type="PROSITE" id="PS00475">
    <property type="entry name" value="RIBOSOMAL_L15"/>
    <property type="match status" value="1"/>
</dbReference>
<comment type="function">
    <text evidence="4">Binds to the 23S rRNA.</text>
</comment>
<feature type="region of interest" description="Disordered" evidence="6">
    <location>
        <begin position="1"/>
        <end position="80"/>
    </location>
</feature>
<name>A0A1F8GEC6_9BACT</name>
<proteinExistence type="inferred from homology"/>
<organism evidence="8 9">
    <name type="scientific">Candidatus Yanofskybacteria bacterium RIFCSPLOWO2_01_FULL_43_22</name>
    <dbReference type="NCBI Taxonomy" id="1802695"/>
    <lineage>
        <taxon>Bacteria</taxon>
        <taxon>Candidatus Yanofskyibacteriota</taxon>
    </lineage>
</organism>
<accession>A0A1F8GEC6</accession>
<comment type="caution">
    <text evidence="8">The sequence shown here is derived from an EMBL/GenBank/DDBJ whole genome shotgun (WGS) entry which is preliminary data.</text>
</comment>
<reference evidence="8 9" key="1">
    <citation type="journal article" date="2016" name="Nat. Commun.">
        <title>Thousands of microbial genomes shed light on interconnected biogeochemical processes in an aquifer system.</title>
        <authorList>
            <person name="Anantharaman K."/>
            <person name="Brown C.T."/>
            <person name="Hug L.A."/>
            <person name="Sharon I."/>
            <person name="Castelle C.J."/>
            <person name="Probst A.J."/>
            <person name="Thomas B.C."/>
            <person name="Singh A."/>
            <person name="Wilkins M.J."/>
            <person name="Karaoz U."/>
            <person name="Brodie E.L."/>
            <person name="Williams K.H."/>
            <person name="Hubbard S.S."/>
            <person name="Banfield J.F."/>
        </authorList>
    </citation>
    <scope>NUCLEOTIDE SEQUENCE [LARGE SCALE GENOMIC DNA]</scope>
</reference>
<comment type="subunit">
    <text evidence="4">Part of the 50S ribosomal subunit.</text>
</comment>
<evidence type="ECO:0000256" key="1">
    <source>
        <dbReference type="ARBA" id="ARBA00007320"/>
    </source>
</evidence>
<dbReference type="Proteomes" id="UP000178911">
    <property type="component" value="Unassembled WGS sequence"/>
</dbReference>
<feature type="compositionally biased region" description="Basic residues" evidence="6">
    <location>
        <begin position="12"/>
        <end position="23"/>
    </location>
</feature>
<dbReference type="GO" id="GO:0019843">
    <property type="term" value="F:rRNA binding"/>
    <property type="evidence" value="ECO:0007669"/>
    <property type="project" value="UniProtKB-UniRule"/>
</dbReference>
<sequence length="160" mass="17682">MNLSNLQPNTLRKNKKRVGRGGKRGTFSGKGSKGQKSRAGASVRAGFRGGDNRIWQLFPKQRGASKKPGRAGNDSPHRKHRFYRLRKDSPSVVNVEEFNGFNDGETVNPKALFEKGILRRMDKGVKVLGDGELDRKLVFEGFSLSKSARDKIIKAGGTVK</sequence>
<evidence type="ECO:0000256" key="6">
    <source>
        <dbReference type="SAM" id="MobiDB-lite"/>
    </source>
</evidence>
<keyword evidence="4" id="KW-0694">RNA-binding</keyword>
<gene>
    <name evidence="4" type="primary">rplO</name>
    <name evidence="8" type="ORF">A3A13_00300</name>
</gene>
<evidence type="ECO:0000256" key="3">
    <source>
        <dbReference type="ARBA" id="ARBA00023274"/>
    </source>
</evidence>
<evidence type="ECO:0000256" key="4">
    <source>
        <dbReference type="HAMAP-Rule" id="MF_01341"/>
    </source>
</evidence>
<dbReference type="InterPro" id="IPR021131">
    <property type="entry name" value="Ribosomal_uL15/eL18"/>
</dbReference>
<dbReference type="PANTHER" id="PTHR12934:SF11">
    <property type="entry name" value="LARGE RIBOSOMAL SUBUNIT PROTEIN UL15M"/>
    <property type="match status" value="1"/>
</dbReference>